<proteinExistence type="predicted"/>
<reference evidence="2" key="1">
    <citation type="submission" date="2023-08" db="EMBL/GenBank/DDBJ databases">
        <title>Reference Genome Resource for the Citrus Pathogen Phytophthora citrophthora.</title>
        <authorList>
            <person name="Moller H."/>
            <person name="Coetzee B."/>
            <person name="Rose L.J."/>
            <person name="Van Niekerk J.M."/>
        </authorList>
    </citation>
    <scope>NUCLEOTIDE SEQUENCE</scope>
    <source>
        <strain evidence="2">STE-U-9442</strain>
    </source>
</reference>
<organism evidence="2 3">
    <name type="scientific">Phytophthora citrophthora</name>
    <dbReference type="NCBI Taxonomy" id="4793"/>
    <lineage>
        <taxon>Eukaryota</taxon>
        <taxon>Sar</taxon>
        <taxon>Stramenopiles</taxon>
        <taxon>Oomycota</taxon>
        <taxon>Peronosporomycetes</taxon>
        <taxon>Peronosporales</taxon>
        <taxon>Peronosporaceae</taxon>
        <taxon>Phytophthora</taxon>
    </lineage>
</organism>
<sequence length="73" mass="8326">MSDPTRAEVAAKLRAAQEQQKNSSGRKLLRWDATRWQQFEGTPQYTTRVKSAPILPIRAPLSSMYAVLCRIYS</sequence>
<evidence type="ECO:0000313" key="2">
    <source>
        <dbReference type="EMBL" id="KAK1945132.1"/>
    </source>
</evidence>
<protein>
    <submittedName>
        <fullName evidence="2">Uncharacterized protein</fullName>
    </submittedName>
</protein>
<dbReference type="Proteomes" id="UP001259832">
    <property type="component" value="Unassembled WGS sequence"/>
</dbReference>
<evidence type="ECO:0000256" key="1">
    <source>
        <dbReference type="SAM" id="MobiDB-lite"/>
    </source>
</evidence>
<gene>
    <name evidence="2" type="ORF">P3T76_003665</name>
</gene>
<feature type="region of interest" description="Disordered" evidence="1">
    <location>
        <begin position="1"/>
        <end position="26"/>
    </location>
</feature>
<name>A0AAD9GV11_9STRA</name>
<feature type="compositionally biased region" description="Basic and acidic residues" evidence="1">
    <location>
        <begin position="1"/>
        <end position="11"/>
    </location>
</feature>
<keyword evidence="3" id="KW-1185">Reference proteome</keyword>
<accession>A0AAD9GV11</accession>
<evidence type="ECO:0000313" key="3">
    <source>
        <dbReference type="Proteomes" id="UP001259832"/>
    </source>
</evidence>
<dbReference type="AlphaFoldDB" id="A0AAD9GV11"/>
<dbReference type="EMBL" id="JASMQC010000005">
    <property type="protein sequence ID" value="KAK1945132.1"/>
    <property type="molecule type" value="Genomic_DNA"/>
</dbReference>
<comment type="caution">
    <text evidence="2">The sequence shown here is derived from an EMBL/GenBank/DDBJ whole genome shotgun (WGS) entry which is preliminary data.</text>
</comment>